<gene>
    <name evidence="4" type="ORF">Bca52824_010634</name>
</gene>
<keyword evidence="2" id="KW-0863">Zinc-finger</keyword>
<sequence>MSQQKTLSFIEERVLQKLCEKDKELEMINPKNKELEVRIEQITMEDGACKQPAKCSEYMIAALIYIIK</sequence>
<organism evidence="4 5">
    <name type="scientific">Brassica carinata</name>
    <name type="common">Ethiopian mustard</name>
    <name type="synonym">Abyssinian cabbage</name>
    <dbReference type="NCBI Taxonomy" id="52824"/>
    <lineage>
        <taxon>Eukaryota</taxon>
        <taxon>Viridiplantae</taxon>
        <taxon>Streptophyta</taxon>
        <taxon>Embryophyta</taxon>
        <taxon>Tracheophyta</taxon>
        <taxon>Spermatophyta</taxon>
        <taxon>Magnoliopsida</taxon>
        <taxon>eudicotyledons</taxon>
        <taxon>Gunneridae</taxon>
        <taxon>Pentapetalae</taxon>
        <taxon>rosids</taxon>
        <taxon>malvids</taxon>
        <taxon>Brassicales</taxon>
        <taxon>Brassicaceae</taxon>
        <taxon>Brassiceae</taxon>
        <taxon>Brassica</taxon>
    </lineage>
</organism>
<proteinExistence type="predicted"/>
<dbReference type="Proteomes" id="UP000886595">
    <property type="component" value="Unassembled WGS sequence"/>
</dbReference>
<evidence type="ECO:0000256" key="2">
    <source>
        <dbReference type="ARBA" id="ARBA00022771"/>
    </source>
</evidence>
<comment type="caution">
    <text evidence="4">The sequence shown here is derived from an EMBL/GenBank/DDBJ whole genome shotgun (WGS) entry which is preliminary data.</text>
</comment>
<protein>
    <submittedName>
        <fullName evidence="4">Uncharacterized protein</fullName>
    </submittedName>
</protein>
<dbReference type="GO" id="GO:0004842">
    <property type="term" value="F:ubiquitin-protein transferase activity"/>
    <property type="evidence" value="ECO:0007669"/>
    <property type="project" value="TreeGrafter"/>
</dbReference>
<dbReference type="PANTHER" id="PTHR42647:SF10">
    <property type="entry name" value="F2G19.2"/>
    <property type="match status" value="1"/>
</dbReference>
<name>A0A8X7WDR3_BRACI</name>
<keyword evidence="1" id="KW-0479">Metal-binding</keyword>
<reference evidence="4 5" key="1">
    <citation type="submission" date="2020-02" db="EMBL/GenBank/DDBJ databases">
        <authorList>
            <person name="Ma Q."/>
            <person name="Huang Y."/>
            <person name="Song X."/>
            <person name="Pei D."/>
        </authorList>
    </citation>
    <scope>NUCLEOTIDE SEQUENCE [LARGE SCALE GENOMIC DNA]</scope>
    <source>
        <strain evidence="4">Sxm20200214</strain>
        <tissue evidence="4">Leaf</tissue>
    </source>
</reference>
<keyword evidence="3" id="KW-0862">Zinc</keyword>
<evidence type="ECO:0000256" key="1">
    <source>
        <dbReference type="ARBA" id="ARBA00022723"/>
    </source>
</evidence>
<accession>A0A8X7WDR3</accession>
<evidence type="ECO:0000313" key="5">
    <source>
        <dbReference type="Proteomes" id="UP000886595"/>
    </source>
</evidence>
<evidence type="ECO:0000313" key="4">
    <source>
        <dbReference type="EMBL" id="KAG2327906.1"/>
    </source>
</evidence>
<dbReference type="AlphaFoldDB" id="A0A8X7WDR3"/>
<dbReference type="EMBL" id="JAAMPC010000002">
    <property type="protein sequence ID" value="KAG2327906.1"/>
    <property type="molecule type" value="Genomic_DNA"/>
</dbReference>
<dbReference type="GO" id="GO:0008270">
    <property type="term" value="F:zinc ion binding"/>
    <property type="evidence" value="ECO:0007669"/>
    <property type="project" value="UniProtKB-KW"/>
</dbReference>
<dbReference type="OrthoDB" id="1711136at2759"/>
<evidence type="ECO:0000256" key="3">
    <source>
        <dbReference type="ARBA" id="ARBA00022833"/>
    </source>
</evidence>
<keyword evidence="5" id="KW-1185">Reference proteome</keyword>
<dbReference type="PANTHER" id="PTHR42647">
    <property type="entry name" value="SBP (S-RIBONUCLEASE BINDING PROTEIN) FAMILY PROTEIN"/>
    <property type="match status" value="1"/>
</dbReference>